<comment type="cofactor">
    <cofactor evidence="1">
        <name>Ca(2+)</name>
        <dbReference type="ChEBI" id="CHEBI:29108"/>
    </cofactor>
</comment>
<keyword evidence="5" id="KW-0720">Serine protease</keyword>
<evidence type="ECO:0000256" key="1">
    <source>
        <dbReference type="ARBA" id="ARBA00001913"/>
    </source>
</evidence>
<dbReference type="SUPFAM" id="SSF54897">
    <property type="entry name" value="Protease propeptides/inhibitors"/>
    <property type="match status" value="1"/>
</dbReference>
<reference evidence="9 10" key="1">
    <citation type="submission" date="2021-11" db="EMBL/GenBank/DDBJ databases">
        <title>Draft genome sequence of Actinomycetospora sp. SF1 isolated from the rhizosphere soil.</title>
        <authorList>
            <person name="Duangmal K."/>
            <person name="Chantavorakit T."/>
        </authorList>
    </citation>
    <scope>NUCLEOTIDE SEQUENCE [LARGE SCALE GENOMIC DNA]</scope>
    <source>
        <strain evidence="9 10">TBRC 5722</strain>
    </source>
</reference>
<dbReference type="SMART" id="SM00944">
    <property type="entry name" value="Pro-kuma_activ"/>
    <property type="match status" value="1"/>
</dbReference>
<evidence type="ECO:0000259" key="8">
    <source>
        <dbReference type="PROSITE" id="PS51695"/>
    </source>
</evidence>
<accession>A0ABS8PCW2</accession>
<dbReference type="InterPro" id="IPR050819">
    <property type="entry name" value="Tripeptidyl-peptidase_I"/>
</dbReference>
<dbReference type="InterPro" id="IPR036852">
    <property type="entry name" value="Peptidase_S8/S53_dom_sf"/>
</dbReference>
<evidence type="ECO:0000256" key="2">
    <source>
        <dbReference type="ARBA" id="ARBA00022670"/>
    </source>
</evidence>
<sequence>MTTVPGTDKPMKPGVEKIADVNPDLPVEITLTLRGPDLPSGATATEGAMDPADFRKDYGASQQDIDTVTAALSRLGLTVRDSSRTARSVSVEGPAKVVEKAFGVHLGTYRGPAEEYRGQEGPVQVPAELATIVTGVFGLDLRRVAHRLTAAPEAPPSGTALSPRQLEDRYDFPSGDASGQTIAVLEFFGGYFAEDLAQFCRKYRLPDATASLTTVSIDQQPIPTLAEIKQLPTSKQGEWIGASGEVMMDVEIVAGLAPGAEIAVYFAPFTQKGWVDILNRLLHDRPAVVSVSWGTREDDPTAFSTAAVTAIEQRLAALAALGVTVCVSSGDDGSGDNGNDGRCHVNYPASSASVLAVGGTEIKNGAEVAWLDSPGTRFDPAGNPTGGGATGGGISTVIPRPSWQQQVSVSRPDDGSDFDGRVVPDVAALASRPFYDLIMEGRDAPNGGTSASAPLWASLIARCYATLGPQQKPVFATPRLYEGDGLPAFRDITDGTNTSTPDPGVGYEAGKGYDAVTGWGVPVGINLPPVLRSS</sequence>
<dbReference type="EMBL" id="JAJNDB010000005">
    <property type="protein sequence ID" value="MCD2196120.1"/>
    <property type="molecule type" value="Genomic_DNA"/>
</dbReference>
<dbReference type="PANTHER" id="PTHR14218">
    <property type="entry name" value="PROTEASE S8 TRIPEPTIDYL PEPTIDASE I CLN2"/>
    <property type="match status" value="1"/>
</dbReference>
<dbReference type="CDD" id="cd04056">
    <property type="entry name" value="Peptidases_S53"/>
    <property type="match status" value="1"/>
</dbReference>
<dbReference type="Pfam" id="PF09286">
    <property type="entry name" value="Pro-kuma_activ"/>
    <property type="match status" value="1"/>
</dbReference>
<keyword evidence="6" id="KW-0106">Calcium</keyword>
<keyword evidence="2" id="KW-0645">Protease</keyword>
<dbReference type="CDD" id="cd11377">
    <property type="entry name" value="Pro-peptidase_S53"/>
    <property type="match status" value="1"/>
</dbReference>
<dbReference type="PROSITE" id="PS51695">
    <property type="entry name" value="SEDOLISIN"/>
    <property type="match status" value="1"/>
</dbReference>
<dbReference type="PANTHER" id="PTHR14218:SF15">
    <property type="entry name" value="TRIPEPTIDYL-PEPTIDASE 1"/>
    <property type="match status" value="1"/>
</dbReference>
<protein>
    <submittedName>
        <fullName evidence="9">S53 family peptidase</fullName>
    </submittedName>
</protein>
<evidence type="ECO:0000256" key="5">
    <source>
        <dbReference type="ARBA" id="ARBA00022825"/>
    </source>
</evidence>
<comment type="caution">
    <text evidence="9">The sequence shown here is derived from an EMBL/GenBank/DDBJ whole genome shotgun (WGS) entry which is preliminary data.</text>
</comment>
<proteinExistence type="predicted"/>
<keyword evidence="4" id="KW-0378">Hydrolase</keyword>
<dbReference type="InterPro" id="IPR030400">
    <property type="entry name" value="Sedolisin_dom"/>
</dbReference>
<feature type="domain" description="Peptidase S53" evidence="8">
    <location>
        <begin position="160"/>
        <end position="534"/>
    </location>
</feature>
<name>A0ABS8PCW2_9PSEU</name>
<dbReference type="Gene3D" id="3.40.50.200">
    <property type="entry name" value="Peptidase S8/S53 domain"/>
    <property type="match status" value="1"/>
</dbReference>
<keyword evidence="10" id="KW-1185">Reference proteome</keyword>
<dbReference type="RefSeq" id="WP_230737975.1">
    <property type="nucleotide sequence ID" value="NZ_JAJNDB010000005.1"/>
</dbReference>
<evidence type="ECO:0000256" key="6">
    <source>
        <dbReference type="ARBA" id="ARBA00022837"/>
    </source>
</evidence>
<dbReference type="InterPro" id="IPR015366">
    <property type="entry name" value="S53_propep"/>
</dbReference>
<organism evidence="9 10">
    <name type="scientific">Actinomycetospora endophytica</name>
    <dbReference type="NCBI Taxonomy" id="2291215"/>
    <lineage>
        <taxon>Bacteria</taxon>
        <taxon>Bacillati</taxon>
        <taxon>Actinomycetota</taxon>
        <taxon>Actinomycetes</taxon>
        <taxon>Pseudonocardiales</taxon>
        <taxon>Pseudonocardiaceae</taxon>
        <taxon>Actinomycetospora</taxon>
    </lineage>
</organism>
<keyword evidence="3" id="KW-0479">Metal-binding</keyword>
<gene>
    <name evidence="9" type="ORF">LQ327_22365</name>
</gene>
<dbReference type="InterPro" id="IPR000209">
    <property type="entry name" value="Peptidase_S8/S53_dom"/>
</dbReference>
<evidence type="ECO:0000256" key="3">
    <source>
        <dbReference type="ARBA" id="ARBA00022723"/>
    </source>
</evidence>
<evidence type="ECO:0000256" key="4">
    <source>
        <dbReference type="ARBA" id="ARBA00022801"/>
    </source>
</evidence>
<evidence type="ECO:0000313" key="10">
    <source>
        <dbReference type="Proteomes" id="UP001199469"/>
    </source>
</evidence>
<dbReference type="Pfam" id="PF00082">
    <property type="entry name" value="Peptidase_S8"/>
    <property type="match status" value="1"/>
</dbReference>
<evidence type="ECO:0000313" key="9">
    <source>
        <dbReference type="EMBL" id="MCD2196120.1"/>
    </source>
</evidence>
<keyword evidence="7" id="KW-0865">Zymogen</keyword>
<dbReference type="SUPFAM" id="SSF52743">
    <property type="entry name" value="Subtilisin-like"/>
    <property type="match status" value="1"/>
</dbReference>
<evidence type="ECO:0000256" key="7">
    <source>
        <dbReference type="ARBA" id="ARBA00023145"/>
    </source>
</evidence>
<dbReference type="Proteomes" id="UP001199469">
    <property type="component" value="Unassembled WGS sequence"/>
</dbReference>